<evidence type="ECO:0000313" key="1">
    <source>
        <dbReference type="EMBL" id="KAG0149543.1"/>
    </source>
</evidence>
<protein>
    <submittedName>
        <fullName evidence="1">Uncharacterized protein</fullName>
    </submittedName>
</protein>
<dbReference type="AlphaFoldDB" id="A0A9P6TG95"/>
<reference evidence="1" key="1">
    <citation type="submission" date="2013-11" db="EMBL/GenBank/DDBJ databases">
        <title>Genome sequence of the fusiform rust pathogen reveals effectors for host alternation and coevolution with pine.</title>
        <authorList>
            <consortium name="DOE Joint Genome Institute"/>
            <person name="Smith K."/>
            <person name="Pendleton A."/>
            <person name="Kubisiak T."/>
            <person name="Anderson C."/>
            <person name="Salamov A."/>
            <person name="Aerts A."/>
            <person name="Riley R."/>
            <person name="Clum A."/>
            <person name="Lindquist E."/>
            <person name="Ence D."/>
            <person name="Campbell M."/>
            <person name="Kronenberg Z."/>
            <person name="Feau N."/>
            <person name="Dhillon B."/>
            <person name="Hamelin R."/>
            <person name="Burleigh J."/>
            <person name="Smith J."/>
            <person name="Yandell M."/>
            <person name="Nelson C."/>
            <person name="Grigoriev I."/>
            <person name="Davis J."/>
        </authorList>
    </citation>
    <scope>NUCLEOTIDE SEQUENCE</scope>
    <source>
        <strain evidence="1">G11</strain>
    </source>
</reference>
<name>A0A9P6TG95_9BASI</name>
<dbReference type="OrthoDB" id="10472260at2759"/>
<proteinExistence type="predicted"/>
<dbReference type="EMBL" id="MU167227">
    <property type="protein sequence ID" value="KAG0149543.1"/>
    <property type="molecule type" value="Genomic_DNA"/>
</dbReference>
<keyword evidence="2" id="KW-1185">Reference proteome</keyword>
<dbReference type="Proteomes" id="UP000886653">
    <property type="component" value="Unassembled WGS sequence"/>
</dbReference>
<gene>
    <name evidence="1" type="ORF">CROQUDRAFT_131275</name>
</gene>
<feature type="non-terminal residue" evidence="1">
    <location>
        <position position="114"/>
    </location>
</feature>
<comment type="caution">
    <text evidence="1">The sequence shown here is derived from an EMBL/GenBank/DDBJ whole genome shotgun (WGS) entry which is preliminary data.</text>
</comment>
<accession>A0A9P6TG95</accession>
<sequence length="114" mass="12993">MIGKEITRKEKALIQQCRADMRALSYQKPHQLILRVWLKEGVSLPILSEAHQWPNFALSEAEILADAAETVLGPRWGMNILVYNPEGGEWRLTDASKPFAYSPLYTELLIRSVN</sequence>
<evidence type="ECO:0000313" key="2">
    <source>
        <dbReference type="Proteomes" id="UP000886653"/>
    </source>
</evidence>
<organism evidence="1 2">
    <name type="scientific">Cronartium quercuum f. sp. fusiforme G11</name>
    <dbReference type="NCBI Taxonomy" id="708437"/>
    <lineage>
        <taxon>Eukaryota</taxon>
        <taxon>Fungi</taxon>
        <taxon>Dikarya</taxon>
        <taxon>Basidiomycota</taxon>
        <taxon>Pucciniomycotina</taxon>
        <taxon>Pucciniomycetes</taxon>
        <taxon>Pucciniales</taxon>
        <taxon>Coleosporiaceae</taxon>
        <taxon>Cronartium</taxon>
    </lineage>
</organism>